<keyword evidence="2" id="KW-1185">Reference proteome</keyword>
<dbReference type="Proteomes" id="UP001220530">
    <property type="component" value="Chromosome"/>
</dbReference>
<organism evidence="1 2">
    <name type="scientific">Devosia algicola</name>
    <dbReference type="NCBI Taxonomy" id="3026418"/>
    <lineage>
        <taxon>Bacteria</taxon>
        <taxon>Pseudomonadati</taxon>
        <taxon>Pseudomonadota</taxon>
        <taxon>Alphaproteobacteria</taxon>
        <taxon>Hyphomicrobiales</taxon>
        <taxon>Devosiaceae</taxon>
        <taxon>Devosia</taxon>
    </lineage>
</organism>
<proteinExistence type="predicted"/>
<name>A0ABY7YM63_9HYPH</name>
<evidence type="ECO:0008006" key="3">
    <source>
        <dbReference type="Google" id="ProtNLM"/>
    </source>
</evidence>
<accession>A0ABY7YM63</accession>
<evidence type="ECO:0000313" key="2">
    <source>
        <dbReference type="Proteomes" id="UP001220530"/>
    </source>
</evidence>
<evidence type="ECO:0000313" key="1">
    <source>
        <dbReference type="EMBL" id="WDR02356.1"/>
    </source>
</evidence>
<gene>
    <name evidence="1" type="ORF">PSQ19_17315</name>
</gene>
<reference evidence="1 2" key="1">
    <citation type="submission" date="2023-02" db="EMBL/GenBank/DDBJ databases">
        <title>Devosia algicola sp. nov., isolated from the phycosphere of marine algae.</title>
        <authorList>
            <person name="Kim J.M."/>
            <person name="Lee J.K."/>
            <person name="Choi B.J."/>
            <person name="Bayburt H."/>
            <person name="Jeon C.O."/>
        </authorList>
    </citation>
    <scope>NUCLEOTIDE SEQUENCE [LARGE SCALE GENOMIC DNA]</scope>
    <source>
        <strain evidence="1 2">G20-9</strain>
    </source>
</reference>
<dbReference type="EMBL" id="CP118246">
    <property type="protein sequence ID" value="WDR02356.1"/>
    <property type="molecule type" value="Genomic_DNA"/>
</dbReference>
<sequence length="60" mass="6965">MERRKFSREFKLDTRKNWVTEPAVAVTAGQFQCFGGFRLAFDDLRCPTRTFSGHPGRLMP</sequence>
<dbReference type="RefSeq" id="WP_282218761.1">
    <property type="nucleotide sequence ID" value="NZ_CP118246.1"/>
</dbReference>
<protein>
    <recommendedName>
        <fullName evidence="3">Transposase DDE domain-containing protein</fullName>
    </recommendedName>
</protein>